<organism evidence="6 7">
    <name type="scientific">Lachnoclostridium phytofermentans</name>
    <dbReference type="NCBI Taxonomy" id="66219"/>
    <lineage>
        <taxon>Bacteria</taxon>
        <taxon>Bacillati</taxon>
        <taxon>Bacillota</taxon>
        <taxon>Clostridia</taxon>
        <taxon>Lachnospirales</taxon>
        <taxon>Lachnospiraceae</taxon>
    </lineage>
</organism>
<keyword evidence="3" id="KW-0288">FMN</keyword>
<dbReference type="InterPro" id="IPR037396">
    <property type="entry name" value="FMN_HAD"/>
</dbReference>
<comment type="cofactor">
    <cofactor evidence="1">
        <name>FMN</name>
        <dbReference type="ChEBI" id="CHEBI:58210"/>
    </cofactor>
</comment>
<dbReference type="InterPro" id="IPR013785">
    <property type="entry name" value="Aldolase_TIM"/>
</dbReference>
<keyword evidence="4" id="KW-0560">Oxidoreductase</keyword>
<evidence type="ECO:0000256" key="4">
    <source>
        <dbReference type="ARBA" id="ARBA00023002"/>
    </source>
</evidence>
<keyword evidence="2" id="KW-0285">Flavoprotein</keyword>
<dbReference type="Gene3D" id="3.20.20.70">
    <property type="entry name" value="Aldolase class I"/>
    <property type="match status" value="1"/>
</dbReference>
<evidence type="ECO:0000256" key="3">
    <source>
        <dbReference type="ARBA" id="ARBA00022643"/>
    </source>
</evidence>
<dbReference type="Pfam" id="PF01070">
    <property type="entry name" value="FMN_dh"/>
    <property type="match status" value="2"/>
</dbReference>
<evidence type="ECO:0000256" key="2">
    <source>
        <dbReference type="ARBA" id="ARBA00022630"/>
    </source>
</evidence>
<evidence type="ECO:0000256" key="1">
    <source>
        <dbReference type="ARBA" id="ARBA00001917"/>
    </source>
</evidence>
<comment type="caution">
    <text evidence="6">The sequence shown here is derived from an EMBL/GenBank/DDBJ whole genome shotgun (WGS) entry which is preliminary data.</text>
</comment>
<accession>A0A3D2X7Y8</accession>
<dbReference type="InterPro" id="IPR000262">
    <property type="entry name" value="FMN-dep_DH"/>
</dbReference>
<evidence type="ECO:0000313" key="7">
    <source>
        <dbReference type="Proteomes" id="UP000262969"/>
    </source>
</evidence>
<gene>
    <name evidence="6" type="ORF">DHW61_12530</name>
</gene>
<dbReference type="PANTHER" id="PTHR10578:SF107">
    <property type="entry name" value="2-HYDROXYACID OXIDASE 1"/>
    <property type="match status" value="1"/>
</dbReference>
<dbReference type="PANTHER" id="PTHR10578">
    <property type="entry name" value="S -2-HYDROXY-ACID OXIDASE-RELATED"/>
    <property type="match status" value="1"/>
</dbReference>
<name>A0A3D2X7Y8_9FIRM</name>
<dbReference type="GO" id="GO:0016491">
    <property type="term" value="F:oxidoreductase activity"/>
    <property type="evidence" value="ECO:0007669"/>
    <property type="project" value="UniProtKB-KW"/>
</dbReference>
<dbReference type="SUPFAM" id="SSF51395">
    <property type="entry name" value="FMN-linked oxidoreductases"/>
    <property type="match status" value="1"/>
</dbReference>
<proteinExistence type="predicted"/>
<reference evidence="6 7" key="1">
    <citation type="journal article" date="2018" name="Nat. Biotechnol.">
        <title>A standardized bacterial taxonomy based on genome phylogeny substantially revises the tree of life.</title>
        <authorList>
            <person name="Parks D.H."/>
            <person name="Chuvochina M."/>
            <person name="Waite D.W."/>
            <person name="Rinke C."/>
            <person name="Skarshewski A."/>
            <person name="Chaumeil P.A."/>
            <person name="Hugenholtz P."/>
        </authorList>
    </citation>
    <scope>NUCLEOTIDE SEQUENCE [LARGE SCALE GENOMIC DNA]</scope>
    <source>
        <strain evidence="6">UBA11728</strain>
    </source>
</reference>
<sequence length="295" mass="32111">MENLRTGDSNQITRDYFDSLLVEMRHIDSVIPSTTLELYGERFDTPIMMAALSHLNKVRENGMVEMAKGAYLANAVNWAGMGEEEELEAITATGARTIKIIKPYADNQIIFRKIDHAKKCGALAVGMDVDHAFSGNGKYDNVLGHPMTSKSLDEIKEFVKSTDLPFIIKGVLSEQDTLKCLEAGVKGIVVSHHHGIMNYAIPPLKILPRIASIVNKQIPIFVDCGVASGMDVFKALALGATAVSAGRIIMDPLSKDGANGVKETILRMTEELAGVMARTCSSDINHIDSSVIHDK</sequence>
<dbReference type="EMBL" id="DPVV01000425">
    <property type="protein sequence ID" value="HCL03211.1"/>
    <property type="molecule type" value="Genomic_DNA"/>
</dbReference>
<evidence type="ECO:0000313" key="6">
    <source>
        <dbReference type="EMBL" id="HCL03211.1"/>
    </source>
</evidence>
<evidence type="ECO:0000259" key="5">
    <source>
        <dbReference type="PROSITE" id="PS51349"/>
    </source>
</evidence>
<dbReference type="PROSITE" id="PS51349">
    <property type="entry name" value="FMN_HYDROXY_ACID_DH_2"/>
    <property type="match status" value="1"/>
</dbReference>
<dbReference type="Proteomes" id="UP000262969">
    <property type="component" value="Unassembled WGS sequence"/>
</dbReference>
<protein>
    <submittedName>
        <fullName evidence="6">Alpha-hydroxy-acid oxidizing enzyme</fullName>
    </submittedName>
</protein>
<feature type="domain" description="FMN hydroxy acid dehydrogenase" evidence="5">
    <location>
        <begin position="1"/>
        <end position="295"/>
    </location>
</feature>
<dbReference type="AlphaFoldDB" id="A0A3D2X7Y8"/>